<keyword evidence="2" id="KW-1133">Transmembrane helix</keyword>
<comment type="caution">
    <text evidence="3">The sequence shown here is derived from an EMBL/GenBank/DDBJ whole genome shotgun (WGS) entry which is preliminary data.</text>
</comment>
<evidence type="ECO:0000313" key="3">
    <source>
        <dbReference type="EMBL" id="CAB4009502.1"/>
    </source>
</evidence>
<reference evidence="3" key="1">
    <citation type="submission" date="2020-04" db="EMBL/GenBank/DDBJ databases">
        <authorList>
            <person name="Alioto T."/>
            <person name="Alioto T."/>
            <person name="Gomez Garrido J."/>
        </authorList>
    </citation>
    <scope>NUCLEOTIDE SEQUENCE</scope>
    <source>
        <strain evidence="3">A484AB</strain>
    </source>
</reference>
<organism evidence="3 4">
    <name type="scientific">Paramuricea clavata</name>
    <name type="common">Red gorgonian</name>
    <name type="synonym">Violescent sea-whip</name>
    <dbReference type="NCBI Taxonomy" id="317549"/>
    <lineage>
        <taxon>Eukaryota</taxon>
        <taxon>Metazoa</taxon>
        <taxon>Cnidaria</taxon>
        <taxon>Anthozoa</taxon>
        <taxon>Octocorallia</taxon>
        <taxon>Malacalcyonacea</taxon>
        <taxon>Plexauridae</taxon>
        <taxon>Paramuricea</taxon>
    </lineage>
</organism>
<protein>
    <submittedName>
        <fullName evidence="3">Uncharacterized protein</fullName>
    </submittedName>
</protein>
<proteinExistence type="predicted"/>
<feature type="transmembrane region" description="Helical" evidence="2">
    <location>
        <begin position="55"/>
        <end position="72"/>
    </location>
</feature>
<sequence>MADKPEQNQVPVTSEKKKDPKRVAAGKRLAAISRIAKERKKKLAEPRELPSNDSMITYIGVAIALISLVLAYKTHQREIKELEPKFIPKTVEVTRKADESKLDSLE</sequence>
<keyword evidence="4" id="KW-1185">Reference proteome</keyword>
<accession>A0A7D9EHU1</accession>
<keyword evidence="2" id="KW-0812">Transmembrane</keyword>
<gene>
    <name evidence="3" type="ORF">PACLA_8A085530</name>
</gene>
<dbReference type="AlphaFoldDB" id="A0A7D9EHU1"/>
<dbReference type="EMBL" id="CACRXK020006473">
    <property type="protein sequence ID" value="CAB4009502.1"/>
    <property type="molecule type" value="Genomic_DNA"/>
</dbReference>
<evidence type="ECO:0000256" key="2">
    <source>
        <dbReference type="SAM" id="Phobius"/>
    </source>
</evidence>
<dbReference type="Proteomes" id="UP001152795">
    <property type="component" value="Unassembled WGS sequence"/>
</dbReference>
<keyword evidence="2" id="KW-0472">Membrane</keyword>
<evidence type="ECO:0000256" key="1">
    <source>
        <dbReference type="SAM" id="MobiDB-lite"/>
    </source>
</evidence>
<feature type="region of interest" description="Disordered" evidence="1">
    <location>
        <begin position="1"/>
        <end position="25"/>
    </location>
</feature>
<evidence type="ECO:0000313" key="4">
    <source>
        <dbReference type="Proteomes" id="UP001152795"/>
    </source>
</evidence>
<name>A0A7D9EHU1_PARCT</name>